<evidence type="ECO:0008006" key="4">
    <source>
        <dbReference type="Google" id="ProtNLM"/>
    </source>
</evidence>
<feature type="transmembrane region" description="Helical" evidence="1">
    <location>
        <begin position="82"/>
        <end position="103"/>
    </location>
</feature>
<reference evidence="2 3" key="1">
    <citation type="submission" date="2018-03" db="EMBL/GenBank/DDBJ databases">
        <title>Genomic Encyclopedia of Archaeal and Bacterial Type Strains, Phase II (KMG-II): from individual species to whole genera.</title>
        <authorList>
            <person name="Goeker M."/>
        </authorList>
    </citation>
    <scope>NUCLEOTIDE SEQUENCE [LARGE SCALE GENOMIC DNA]</scope>
    <source>
        <strain evidence="2 3">DSM 45312</strain>
    </source>
</reference>
<dbReference type="AlphaFoldDB" id="A0A2P8D8V3"/>
<feature type="transmembrane region" description="Helical" evidence="1">
    <location>
        <begin position="51"/>
        <end position="70"/>
    </location>
</feature>
<dbReference type="RefSeq" id="WP_106584891.1">
    <property type="nucleotide sequence ID" value="NZ_PYGA01000016.1"/>
</dbReference>
<accession>A0A2P8D8V3</accession>
<keyword evidence="1" id="KW-0472">Membrane</keyword>
<evidence type="ECO:0000313" key="3">
    <source>
        <dbReference type="Proteomes" id="UP000240542"/>
    </source>
</evidence>
<comment type="caution">
    <text evidence="2">The sequence shown here is derived from an EMBL/GenBank/DDBJ whole genome shotgun (WGS) entry which is preliminary data.</text>
</comment>
<organism evidence="2 3">
    <name type="scientific">Murinocardiopsis flavida</name>
    <dbReference type="NCBI Taxonomy" id="645275"/>
    <lineage>
        <taxon>Bacteria</taxon>
        <taxon>Bacillati</taxon>
        <taxon>Actinomycetota</taxon>
        <taxon>Actinomycetes</taxon>
        <taxon>Streptosporangiales</taxon>
        <taxon>Nocardiopsidaceae</taxon>
        <taxon>Murinocardiopsis</taxon>
    </lineage>
</organism>
<feature type="transmembrane region" description="Helical" evidence="1">
    <location>
        <begin position="109"/>
        <end position="132"/>
    </location>
</feature>
<name>A0A2P8D8V3_9ACTN</name>
<gene>
    <name evidence="2" type="ORF">CLV63_11618</name>
</gene>
<dbReference type="Proteomes" id="UP000240542">
    <property type="component" value="Unassembled WGS sequence"/>
</dbReference>
<sequence>MTTYQPSAARTADAPLRLVLRVDAAACLASGVLLAAGGALLSPVLGLPTALLWPAGAFLLVFGALLWFTAGRATLSAAAVRAIVAVNAAWVLASAALVVPAGLFAPTAWGISFVLVQAAAVAALAVEEAVLLRRSTAVRR</sequence>
<protein>
    <recommendedName>
        <fullName evidence="4">Integral membrane protein</fullName>
    </recommendedName>
</protein>
<keyword evidence="1" id="KW-0812">Transmembrane</keyword>
<dbReference type="EMBL" id="PYGA01000016">
    <property type="protein sequence ID" value="PSK93611.1"/>
    <property type="molecule type" value="Genomic_DNA"/>
</dbReference>
<evidence type="ECO:0000256" key="1">
    <source>
        <dbReference type="SAM" id="Phobius"/>
    </source>
</evidence>
<keyword evidence="3" id="KW-1185">Reference proteome</keyword>
<evidence type="ECO:0000313" key="2">
    <source>
        <dbReference type="EMBL" id="PSK93611.1"/>
    </source>
</evidence>
<feature type="transmembrane region" description="Helical" evidence="1">
    <location>
        <begin position="24"/>
        <end position="45"/>
    </location>
</feature>
<keyword evidence="1" id="KW-1133">Transmembrane helix</keyword>
<proteinExistence type="predicted"/>